<feature type="region of interest" description="Disordered" evidence="6">
    <location>
        <begin position="409"/>
        <end position="442"/>
    </location>
</feature>
<dbReference type="PROSITE" id="PS50222">
    <property type="entry name" value="EF_HAND_2"/>
    <property type="match status" value="1"/>
</dbReference>
<evidence type="ECO:0000313" key="9">
    <source>
        <dbReference type="Proteomes" id="UP000694620"/>
    </source>
</evidence>
<name>A0A8C4SGA0_ERPCA</name>
<organism evidence="8 9">
    <name type="scientific">Erpetoichthys calabaricus</name>
    <name type="common">Rope fish</name>
    <name type="synonym">Calamoichthys calabaricus</name>
    <dbReference type="NCBI Taxonomy" id="27687"/>
    <lineage>
        <taxon>Eukaryota</taxon>
        <taxon>Metazoa</taxon>
        <taxon>Chordata</taxon>
        <taxon>Craniata</taxon>
        <taxon>Vertebrata</taxon>
        <taxon>Euteleostomi</taxon>
        <taxon>Actinopterygii</taxon>
        <taxon>Polypteriformes</taxon>
        <taxon>Polypteridae</taxon>
        <taxon>Erpetoichthys</taxon>
    </lineage>
</organism>
<keyword evidence="2" id="KW-0547">Nucleotide-binding</keyword>
<keyword evidence="4" id="KW-0342">GTP-binding</keyword>
<dbReference type="InterPro" id="IPR011992">
    <property type="entry name" value="EF-hand-dom_pair"/>
</dbReference>
<dbReference type="Proteomes" id="UP000694620">
    <property type="component" value="Chromosome 1"/>
</dbReference>
<keyword evidence="9" id="KW-1185">Reference proteome</keyword>
<dbReference type="InterPro" id="IPR027417">
    <property type="entry name" value="P-loop_NTPase"/>
</dbReference>
<gene>
    <name evidence="8" type="primary">CRACR2A</name>
    <name evidence="8" type="synonym">cracr2aa</name>
</gene>
<dbReference type="GO" id="GO:0005525">
    <property type="term" value="F:GTP binding"/>
    <property type="evidence" value="ECO:0007669"/>
    <property type="project" value="UniProtKB-KW"/>
</dbReference>
<evidence type="ECO:0000313" key="8">
    <source>
        <dbReference type="Ensembl" id="ENSECRP00000015949.1"/>
    </source>
</evidence>
<dbReference type="SMART" id="SM00176">
    <property type="entry name" value="RAN"/>
    <property type="match status" value="1"/>
</dbReference>
<dbReference type="OrthoDB" id="9837699at2759"/>
<keyword evidence="5" id="KW-0449">Lipoprotein</keyword>
<evidence type="ECO:0000256" key="1">
    <source>
        <dbReference type="ARBA" id="ARBA00022723"/>
    </source>
</evidence>
<protein>
    <submittedName>
        <fullName evidence="8">Calcium release activated channel regulator 2A</fullName>
    </submittedName>
</protein>
<dbReference type="SMART" id="SM00174">
    <property type="entry name" value="RHO"/>
    <property type="match status" value="1"/>
</dbReference>
<dbReference type="PROSITE" id="PS00018">
    <property type="entry name" value="EF_HAND_1"/>
    <property type="match status" value="1"/>
</dbReference>
<dbReference type="SMART" id="SM00175">
    <property type="entry name" value="RAB"/>
    <property type="match status" value="1"/>
</dbReference>
<dbReference type="PROSITE" id="PS51417">
    <property type="entry name" value="ARF"/>
    <property type="match status" value="1"/>
</dbReference>
<dbReference type="InterPro" id="IPR018247">
    <property type="entry name" value="EF_Hand_1_Ca_BS"/>
</dbReference>
<reference evidence="8" key="2">
    <citation type="submission" date="2025-08" db="UniProtKB">
        <authorList>
            <consortium name="Ensembl"/>
        </authorList>
    </citation>
    <scope>IDENTIFICATION</scope>
</reference>
<dbReference type="SMART" id="SM00173">
    <property type="entry name" value="RAS"/>
    <property type="match status" value="1"/>
</dbReference>
<sequence>MATLTNTCLVKTARSSITKGDSISSLGVPWAETEHPETGQLNMLEKAREFFQICDVEDKGFITRRDMQRLHGEFPLSADELENVFDSLDADGNGFLTLEEFTFGFSEFLCGRKISVSEVQEDQISDEPETLYQNRWEEKLAGGEDDEEKHFCMMMEKLGASNLFEDQNEVKSLWGHLRKNEAHLLSNFEEFLGRVTYQIQEANEEKKEMESALKRKVATHDDEIQRLYEEMEQQIKNEKERILLQDSEKFMSRSQDLEQQLSSKELELEQLTQKQKRVERQCKDLQSTQQETKVENVKLKHTNEELGKELERTCEELILSQEQLNLLQEEAARLHEDREIELYRVTEGLQRERASLLKQLDLLREMNKHLRDERDMSYQKPKNSVNSSSRNQRAGSIIGLYAERKQSLKSEDEDDVFANSKRRNSGTLNGHNQVNKDPDNKLPKKIHLQRIISIEEDHLPQFLEAEYEVQLNEWAEEEEEEEVDGTNEQLAAKADRATEVDSNEVINKQSAQVSSSEAPSSPRGQPVGKETVGNEEGTLSTPDRMFKIVLVGNSSVGKTSLLRRFCDDCFYPGTSATVGIDYSVKTVTVDRSKVALQLWDTAGQERYRSITKQFFRKADGVVVIYDITSELTFTSVRQWLSSVQEGAVDNIPIMLLGNKTDKESDREVQMKLAEQLAKDSDLIFYECSAVSGHNVKESMLHLARVLKEQEDKEKEKTIQLADDNAKKKSCCSRQ</sequence>
<dbReference type="GO" id="GO:0003924">
    <property type="term" value="F:GTPase activity"/>
    <property type="evidence" value="ECO:0007669"/>
    <property type="project" value="InterPro"/>
</dbReference>
<dbReference type="PROSITE" id="PS51420">
    <property type="entry name" value="RHO"/>
    <property type="match status" value="1"/>
</dbReference>
<dbReference type="PROSITE" id="PS51419">
    <property type="entry name" value="RAB"/>
    <property type="match status" value="1"/>
</dbReference>
<evidence type="ECO:0000256" key="6">
    <source>
        <dbReference type="SAM" id="MobiDB-lite"/>
    </source>
</evidence>
<dbReference type="InterPro" id="IPR050227">
    <property type="entry name" value="Rab"/>
</dbReference>
<feature type="region of interest" description="Disordered" evidence="6">
    <location>
        <begin position="494"/>
        <end position="539"/>
    </location>
</feature>
<dbReference type="InterPro" id="IPR002048">
    <property type="entry name" value="EF_hand_dom"/>
</dbReference>
<dbReference type="Gene3D" id="1.10.238.10">
    <property type="entry name" value="EF-hand"/>
    <property type="match status" value="1"/>
</dbReference>
<dbReference type="PRINTS" id="PR00449">
    <property type="entry name" value="RASTRNSFRMNG"/>
</dbReference>
<evidence type="ECO:0000256" key="2">
    <source>
        <dbReference type="ARBA" id="ARBA00022741"/>
    </source>
</evidence>
<evidence type="ECO:0000259" key="7">
    <source>
        <dbReference type="PROSITE" id="PS50222"/>
    </source>
</evidence>
<evidence type="ECO:0000256" key="4">
    <source>
        <dbReference type="ARBA" id="ARBA00023134"/>
    </source>
</evidence>
<dbReference type="GeneTree" id="ENSGT00440000033504"/>
<dbReference type="Ensembl" id="ENSECRT00000016235.1">
    <property type="protein sequence ID" value="ENSECRP00000015949.1"/>
    <property type="gene ID" value="ENSECRG00000010643.1"/>
</dbReference>
<dbReference type="CDD" id="cd00154">
    <property type="entry name" value="Rab"/>
    <property type="match status" value="1"/>
</dbReference>
<keyword evidence="1" id="KW-0479">Metal-binding</keyword>
<feature type="domain" description="EF-hand" evidence="7">
    <location>
        <begin position="76"/>
        <end position="111"/>
    </location>
</feature>
<reference evidence="8" key="1">
    <citation type="submission" date="2021-06" db="EMBL/GenBank/DDBJ databases">
        <authorList>
            <consortium name="Wellcome Sanger Institute Data Sharing"/>
        </authorList>
    </citation>
    <scope>NUCLEOTIDE SEQUENCE [LARGE SCALE GENOMIC DNA]</scope>
</reference>
<accession>A0A8C4SGA0</accession>
<dbReference type="PANTHER" id="PTHR47977">
    <property type="entry name" value="RAS-RELATED PROTEIN RAB"/>
    <property type="match status" value="1"/>
</dbReference>
<dbReference type="CDD" id="cd00051">
    <property type="entry name" value="EFh"/>
    <property type="match status" value="1"/>
</dbReference>
<dbReference type="PROSITE" id="PS51421">
    <property type="entry name" value="RAS"/>
    <property type="match status" value="1"/>
</dbReference>
<feature type="region of interest" description="Disordered" evidence="6">
    <location>
        <begin position="371"/>
        <end position="393"/>
    </location>
</feature>
<feature type="region of interest" description="Disordered" evidence="6">
    <location>
        <begin position="711"/>
        <end position="734"/>
    </location>
</feature>
<dbReference type="GO" id="GO:0005509">
    <property type="term" value="F:calcium ion binding"/>
    <property type="evidence" value="ECO:0007669"/>
    <property type="project" value="InterPro"/>
</dbReference>
<feature type="compositionally biased region" description="Polar residues" evidence="6">
    <location>
        <begin position="380"/>
        <end position="393"/>
    </location>
</feature>
<dbReference type="Gene3D" id="3.40.50.300">
    <property type="entry name" value="P-loop containing nucleotide triphosphate hydrolases"/>
    <property type="match status" value="1"/>
</dbReference>
<dbReference type="InterPro" id="IPR005225">
    <property type="entry name" value="Small_GTP-bd"/>
</dbReference>
<dbReference type="InterPro" id="IPR001806">
    <property type="entry name" value="Small_GTPase"/>
</dbReference>
<keyword evidence="3" id="KW-0106">Calcium</keyword>
<evidence type="ECO:0000256" key="3">
    <source>
        <dbReference type="ARBA" id="ARBA00022837"/>
    </source>
</evidence>
<dbReference type="SMART" id="SM00177">
    <property type="entry name" value="ARF"/>
    <property type="match status" value="1"/>
</dbReference>
<dbReference type="Pfam" id="PF00071">
    <property type="entry name" value="Ras"/>
    <property type="match status" value="1"/>
</dbReference>
<reference evidence="8" key="3">
    <citation type="submission" date="2025-09" db="UniProtKB">
        <authorList>
            <consortium name="Ensembl"/>
        </authorList>
    </citation>
    <scope>IDENTIFICATION</scope>
</reference>
<proteinExistence type="predicted"/>
<feature type="compositionally biased region" description="Low complexity" evidence="6">
    <location>
        <begin position="509"/>
        <end position="522"/>
    </location>
</feature>
<dbReference type="SMART" id="SM00054">
    <property type="entry name" value="EFh"/>
    <property type="match status" value="2"/>
</dbReference>
<dbReference type="NCBIfam" id="TIGR00231">
    <property type="entry name" value="small_GTP"/>
    <property type="match status" value="1"/>
</dbReference>
<dbReference type="SUPFAM" id="SSF52540">
    <property type="entry name" value="P-loop containing nucleoside triphosphate hydrolases"/>
    <property type="match status" value="1"/>
</dbReference>
<dbReference type="FunFam" id="3.40.50.300:FF:001129">
    <property type="entry name" value="ras-related protein Rab-44 isoform X2"/>
    <property type="match status" value="1"/>
</dbReference>
<evidence type="ECO:0000256" key="5">
    <source>
        <dbReference type="ARBA" id="ARBA00023288"/>
    </source>
</evidence>
<dbReference type="SUPFAM" id="SSF47473">
    <property type="entry name" value="EF-hand"/>
    <property type="match status" value="1"/>
</dbReference>
<dbReference type="AlphaFoldDB" id="A0A8C4SGA0"/>
<dbReference type="Pfam" id="PF13499">
    <property type="entry name" value="EF-hand_7"/>
    <property type="match status" value="1"/>
</dbReference>